<sequence>MSYANGSPRRQVPPDTDLEAGPRTARSGDFDDGDFSDPFDITRTKHASIERLRRWRVRHSFSSSTTLTLAHRFFF</sequence>
<dbReference type="Proteomes" id="UP001341840">
    <property type="component" value="Unassembled WGS sequence"/>
</dbReference>
<feature type="region of interest" description="Disordered" evidence="1">
    <location>
        <begin position="1"/>
        <end position="39"/>
    </location>
</feature>
<feature type="non-terminal residue" evidence="2">
    <location>
        <position position="75"/>
    </location>
</feature>
<reference evidence="2 3" key="1">
    <citation type="journal article" date="2023" name="Plants (Basel)">
        <title>Bridging the Gap: Combining Genomics and Transcriptomics Approaches to Understand Stylosanthes scabra, an Orphan Legume from the Brazilian Caatinga.</title>
        <authorList>
            <person name="Ferreira-Neto J.R.C."/>
            <person name="da Silva M.D."/>
            <person name="Binneck E."/>
            <person name="de Melo N.F."/>
            <person name="da Silva R.H."/>
            <person name="de Melo A.L.T.M."/>
            <person name="Pandolfi V."/>
            <person name="Bustamante F.O."/>
            <person name="Brasileiro-Vidal A.C."/>
            <person name="Benko-Iseppon A.M."/>
        </authorList>
    </citation>
    <scope>NUCLEOTIDE SEQUENCE [LARGE SCALE GENOMIC DNA]</scope>
    <source>
        <tissue evidence="2">Leaves</tissue>
    </source>
</reference>
<name>A0ABU6WAR4_9FABA</name>
<keyword evidence="3" id="KW-1185">Reference proteome</keyword>
<organism evidence="2 3">
    <name type="scientific">Stylosanthes scabra</name>
    <dbReference type="NCBI Taxonomy" id="79078"/>
    <lineage>
        <taxon>Eukaryota</taxon>
        <taxon>Viridiplantae</taxon>
        <taxon>Streptophyta</taxon>
        <taxon>Embryophyta</taxon>
        <taxon>Tracheophyta</taxon>
        <taxon>Spermatophyta</taxon>
        <taxon>Magnoliopsida</taxon>
        <taxon>eudicotyledons</taxon>
        <taxon>Gunneridae</taxon>
        <taxon>Pentapetalae</taxon>
        <taxon>rosids</taxon>
        <taxon>fabids</taxon>
        <taxon>Fabales</taxon>
        <taxon>Fabaceae</taxon>
        <taxon>Papilionoideae</taxon>
        <taxon>50 kb inversion clade</taxon>
        <taxon>dalbergioids sensu lato</taxon>
        <taxon>Dalbergieae</taxon>
        <taxon>Pterocarpus clade</taxon>
        <taxon>Stylosanthes</taxon>
    </lineage>
</organism>
<protein>
    <recommendedName>
        <fullName evidence="4">Calcium-transporting P-type ATPase N-terminal autoinhibitory domain-containing protein</fullName>
    </recommendedName>
</protein>
<evidence type="ECO:0000313" key="3">
    <source>
        <dbReference type="Proteomes" id="UP001341840"/>
    </source>
</evidence>
<evidence type="ECO:0008006" key="4">
    <source>
        <dbReference type="Google" id="ProtNLM"/>
    </source>
</evidence>
<proteinExistence type="predicted"/>
<evidence type="ECO:0000256" key="1">
    <source>
        <dbReference type="SAM" id="MobiDB-lite"/>
    </source>
</evidence>
<comment type="caution">
    <text evidence="2">The sequence shown here is derived from an EMBL/GenBank/DDBJ whole genome shotgun (WGS) entry which is preliminary data.</text>
</comment>
<accession>A0ABU6WAR4</accession>
<dbReference type="EMBL" id="JASCZI010181400">
    <property type="protein sequence ID" value="MED6183030.1"/>
    <property type="molecule type" value="Genomic_DNA"/>
</dbReference>
<gene>
    <name evidence="2" type="ORF">PIB30_034154</name>
</gene>
<evidence type="ECO:0000313" key="2">
    <source>
        <dbReference type="EMBL" id="MED6183030.1"/>
    </source>
</evidence>